<accession>A0A7M5XAG6</accession>
<evidence type="ECO:0000259" key="15">
    <source>
        <dbReference type="Pfam" id="PF04116"/>
    </source>
</evidence>
<evidence type="ECO:0000256" key="1">
    <source>
        <dbReference type="ARBA" id="ARBA00001962"/>
    </source>
</evidence>
<sequence>MAEGRLVKVHSQNMSHVEMVGRFFYIMDPHKHMFETPIEVPDYLIEALPFFVAAVFLEMFIAFLQDGYNHKLFYVFNNISAAMFQVTINKLVVQPLGYVLYCYVHQHYRLTTLPWDSVWTWLFAFVAIDFAYYWFHRMAHEVNLLWCAHQMHHSSEDYNLTTAFRQSIAQKYFKLVYIPIALILPPSIYLVHAQFNLLYQVWIHTEVVPKLGPLEYIFNTASHHRVHHGRNIYCIDTNYGGTLIIWDRILGTFAEEEEKVSYGLVYPEYTANPLLLQGGHFYYLYRRFCKLEKWSDKLNCLFRKPCWMAESEKVGLTPEQMEIPEVESPVQLRVLEHFKMEDRLETYYVLFHFLISTFVFVTFFGNYMSLSVITAYGCMCYLFLTLTSCGFILEGRWFWCHVEVIRCLSVFAIDAYLTWKSIDNPVFRMKYVLYGVRIIHCLSLLITSFQILTKIDDVASKKKKK</sequence>
<dbReference type="GO" id="GO:0050479">
    <property type="term" value="F:glyceryl-ether monooxygenase activity"/>
    <property type="evidence" value="ECO:0007669"/>
    <property type="project" value="UniProtKB-EC"/>
</dbReference>
<evidence type="ECO:0000256" key="8">
    <source>
        <dbReference type="ARBA" id="ARBA00023098"/>
    </source>
</evidence>
<dbReference type="PANTHER" id="PTHR21624">
    <property type="entry name" value="STEROL DESATURASE-RELATED PROTEIN"/>
    <property type="match status" value="1"/>
</dbReference>
<dbReference type="InterPro" id="IPR051689">
    <property type="entry name" value="Sterol_desaturase/TMEM195"/>
</dbReference>
<dbReference type="OrthoDB" id="6354873at2759"/>
<feature type="transmembrane region" description="Helical" evidence="14">
    <location>
        <begin position="347"/>
        <end position="367"/>
    </location>
</feature>
<dbReference type="EC" id="1.14.16.5" evidence="11"/>
<keyword evidence="4" id="KW-0256">Endoplasmic reticulum</keyword>
<dbReference type="Pfam" id="PF04116">
    <property type="entry name" value="FA_hydroxylase"/>
    <property type="match status" value="1"/>
</dbReference>
<evidence type="ECO:0000256" key="4">
    <source>
        <dbReference type="ARBA" id="ARBA00022824"/>
    </source>
</evidence>
<dbReference type="GO" id="GO:0005506">
    <property type="term" value="F:iron ion binding"/>
    <property type="evidence" value="ECO:0007669"/>
    <property type="project" value="InterPro"/>
</dbReference>
<keyword evidence="5 14" id="KW-1133">Transmembrane helix</keyword>
<feature type="transmembrane region" description="Helical" evidence="14">
    <location>
        <begin position="118"/>
        <end position="135"/>
    </location>
</feature>
<keyword evidence="18" id="KW-1185">Reference proteome</keyword>
<reference evidence="17" key="1">
    <citation type="submission" date="2021-01" db="UniProtKB">
        <authorList>
            <consortium name="EnsemblMetazoa"/>
        </authorList>
    </citation>
    <scope>IDENTIFICATION</scope>
</reference>
<keyword evidence="9 14" id="KW-0472">Membrane</keyword>
<dbReference type="EnsemblMetazoa" id="CLYHEMT019837.1">
    <property type="protein sequence ID" value="CLYHEMP019837.1"/>
    <property type="gene ID" value="CLYHEMG019837"/>
</dbReference>
<feature type="transmembrane region" description="Helical" evidence="14">
    <location>
        <begin position="400"/>
        <end position="419"/>
    </location>
</feature>
<evidence type="ECO:0000256" key="12">
    <source>
        <dbReference type="ARBA" id="ARBA00040992"/>
    </source>
</evidence>
<evidence type="ECO:0000256" key="10">
    <source>
        <dbReference type="ARBA" id="ARBA00038190"/>
    </source>
</evidence>
<evidence type="ECO:0000256" key="11">
    <source>
        <dbReference type="ARBA" id="ARBA00039026"/>
    </source>
</evidence>
<dbReference type="GO" id="GO:0006643">
    <property type="term" value="P:membrane lipid metabolic process"/>
    <property type="evidence" value="ECO:0007669"/>
    <property type="project" value="TreeGrafter"/>
</dbReference>
<evidence type="ECO:0000256" key="9">
    <source>
        <dbReference type="ARBA" id="ARBA00023136"/>
    </source>
</evidence>
<dbReference type="RefSeq" id="XP_066923768.1">
    <property type="nucleotide sequence ID" value="XM_067067667.1"/>
</dbReference>
<evidence type="ECO:0000256" key="14">
    <source>
        <dbReference type="SAM" id="Phobius"/>
    </source>
</evidence>
<evidence type="ECO:0000256" key="7">
    <source>
        <dbReference type="ARBA" id="ARBA00023004"/>
    </source>
</evidence>
<comment type="subcellular location">
    <subcellularLocation>
        <location evidence="2">Endoplasmic reticulum membrane</location>
        <topology evidence="2">Multi-pass membrane protein</topology>
    </subcellularLocation>
</comment>
<feature type="transmembrane region" description="Helical" evidence="14">
    <location>
        <begin position="43"/>
        <end position="64"/>
    </location>
</feature>
<evidence type="ECO:0000256" key="3">
    <source>
        <dbReference type="ARBA" id="ARBA00022692"/>
    </source>
</evidence>
<name>A0A7M5XAG6_9CNID</name>
<evidence type="ECO:0000259" key="16">
    <source>
        <dbReference type="Pfam" id="PF24858"/>
    </source>
</evidence>
<comment type="catalytic activity">
    <reaction evidence="13">
        <text>1-O-(1,2-saturated-alkyl)-sn-glycerol + (6R)-L-erythro-5,6,7,8-tetrahydrobiopterin + O2 = a 1-(1-hydroxyalkyl)-sn-glycerol + (6R)-L-erythro-6,7-dihydrobiopterin + H2O</text>
        <dbReference type="Rhea" id="RHEA:36255"/>
        <dbReference type="ChEBI" id="CHEBI:15377"/>
        <dbReference type="ChEBI" id="CHEBI:15379"/>
        <dbReference type="ChEBI" id="CHEBI:43120"/>
        <dbReference type="ChEBI" id="CHEBI:59560"/>
        <dbReference type="ChEBI" id="CHEBI:73418"/>
        <dbReference type="ChEBI" id="CHEBI:83957"/>
        <dbReference type="EC" id="1.14.16.5"/>
    </reaction>
</comment>
<dbReference type="GO" id="GO:0008610">
    <property type="term" value="P:lipid biosynthetic process"/>
    <property type="evidence" value="ECO:0007669"/>
    <property type="project" value="InterPro"/>
</dbReference>
<dbReference type="Pfam" id="PF24858">
    <property type="entry name" value="AGMP_C"/>
    <property type="match status" value="1"/>
</dbReference>
<organism evidence="17 18">
    <name type="scientific">Clytia hemisphaerica</name>
    <dbReference type="NCBI Taxonomy" id="252671"/>
    <lineage>
        <taxon>Eukaryota</taxon>
        <taxon>Metazoa</taxon>
        <taxon>Cnidaria</taxon>
        <taxon>Hydrozoa</taxon>
        <taxon>Hydroidolina</taxon>
        <taxon>Leptothecata</taxon>
        <taxon>Obeliida</taxon>
        <taxon>Clytiidae</taxon>
        <taxon>Clytia</taxon>
    </lineage>
</organism>
<keyword evidence="6" id="KW-0560">Oxidoreductase</keyword>
<dbReference type="Proteomes" id="UP000594262">
    <property type="component" value="Unplaced"/>
</dbReference>
<protein>
    <recommendedName>
        <fullName evidence="12">Alkylglycerol monooxygenase</fullName>
        <ecNumber evidence="11">1.14.16.5</ecNumber>
    </recommendedName>
</protein>
<comment type="cofactor">
    <cofactor evidence="1">
        <name>Fe cation</name>
        <dbReference type="ChEBI" id="CHEBI:24875"/>
    </cofactor>
</comment>
<dbReference type="GO" id="GO:0005789">
    <property type="term" value="C:endoplasmic reticulum membrane"/>
    <property type="evidence" value="ECO:0007669"/>
    <property type="project" value="UniProtKB-SubCell"/>
</dbReference>
<dbReference type="InterPro" id="IPR006694">
    <property type="entry name" value="Fatty_acid_hydroxylase"/>
</dbReference>
<feature type="domain" description="Alkylglycerol monooxygenase C-terminal" evidence="16">
    <location>
        <begin position="347"/>
        <end position="416"/>
    </location>
</feature>
<keyword evidence="3 14" id="KW-0812">Transmembrane</keyword>
<dbReference type="PANTHER" id="PTHR21624:SF1">
    <property type="entry name" value="ALKYLGLYCEROL MONOOXYGENASE"/>
    <property type="match status" value="1"/>
</dbReference>
<evidence type="ECO:0000256" key="5">
    <source>
        <dbReference type="ARBA" id="ARBA00022989"/>
    </source>
</evidence>
<keyword evidence="8" id="KW-0443">Lipid metabolism</keyword>
<evidence type="ECO:0000256" key="6">
    <source>
        <dbReference type="ARBA" id="ARBA00023002"/>
    </source>
</evidence>
<dbReference type="AlphaFoldDB" id="A0A7M5XAG6"/>
<feature type="domain" description="Fatty acid hydroxylase" evidence="15">
    <location>
        <begin position="121"/>
        <end position="252"/>
    </location>
</feature>
<feature type="transmembrane region" description="Helical" evidence="14">
    <location>
        <begin position="373"/>
        <end position="393"/>
    </location>
</feature>
<proteinExistence type="inferred from homology"/>
<keyword evidence="7" id="KW-0408">Iron</keyword>
<dbReference type="InterPro" id="IPR056853">
    <property type="entry name" value="AGMP_C"/>
</dbReference>
<evidence type="ECO:0000313" key="17">
    <source>
        <dbReference type="EnsemblMetazoa" id="CLYHEMP019837.1"/>
    </source>
</evidence>
<evidence type="ECO:0000256" key="13">
    <source>
        <dbReference type="ARBA" id="ARBA00047556"/>
    </source>
</evidence>
<evidence type="ECO:0000313" key="18">
    <source>
        <dbReference type="Proteomes" id="UP000594262"/>
    </source>
</evidence>
<comment type="similarity">
    <text evidence="10">Belongs to the sterol desaturase family. TMEM195 subfamily.</text>
</comment>
<dbReference type="GeneID" id="136811068"/>
<evidence type="ECO:0000256" key="2">
    <source>
        <dbReference type="ARBA" id="ARBA00004477"/>
    </source>
</evidence>
<feature type="transmembrane region" description="Helical" evidence="14">
    <location>
        <begin position="431"/>
        <end position="455"/>
    </location>
</feature>